<organism evidence="10 11">
    <name type="scientific">Vibrio algivorus</name>
    <dbReference type="NCBI Taxonomy" id="1667024"/>
    <lineage>
        <taxon>Bacteria</taxon>
        <taxon>Pseudomonadati</taxon>
        <taxon>Pseudomonadota</taxon>
        <taxon>Gammaproteobacteria</taxon>
        <taxon>Vibrionales</taxon>
        <taxon>Vibrionaceae</taxon>
        <taxon>Vibrio</taxon>
    </lineage>
</organism>
<dbReference type="Gene3D" id="1.10.3470.10">
    <property type="entry name" value="ABC transporter involved in vitamin B12 uptake, BtuC"/>
    <property type="match status" value="1"/>
</dbReference>
<feature type="transmembrane region" description="Helical" evidence="9">
    <location>
        <begin position="45"/>
        <end position="64"/>
    </location>
</feature>
<dbReference type="CDD" id="cd06550">
    <property type="entry name" value="TM_ABC_iron-siderophores_like"/>
    <property type="match status" value="1"/>
</dbReference>
<comment type="similarity">
    <text evidence="2">Belongs to the binding-protein-dependent transport system permease family. FecCD subfamily.</text>
</comment>
<dbReference type="GO" id="GO:0022857">
    <property type="term" value="F:transmembrane transporter activity"/>
    <property type="evidence" value="ECO:0007669"/>
    <property type="project" value="InterPro"/>
</dbReference>
<evidence type="ECO:0000313" key="10">
    <source>
        <dbReference type="EMBL" id="TVO35639.1"/>
    </source>
</evidence>
<dbReference type="RefSeq" id="WP_144388420.1">
    <property type="nucleotide sequence ID" value="NZ_CANNCB010000011.1"/>
</dbReference>
<accession>A0A557P4V2</accession>
<gene>
    <name evidence="10" type="ORF">FOF44_11145</name>
</gene>
<evidence type="ECO:0000256" key="9">
    <source>
        <dbReference type="SAM" id="Phobius"/>
    </source>
</evidence>
<feature type="transmembrane region" description="Helical" evidence="9">
    <location>
        <begin position="263"/>
        <end position="281"/>
    </location>
</feature>
<feature type="transmembrane region" description="Helical" evidence="9">
    <location>
        <begin position="230"/>
        <end position="251"/>
    </location>
</feature>
<proteinExistence type="inferred from homology"/>
<evidence type="ECO:0000256" key="7">
    <source>
        <dbReference type="ARBA" id="ARBA00023004"/>
    </source>
</evidence>
<keyword evidence="3" id="KW-0813">Transport</keyword>
<evidence type="ECO:0000256" key="6">
    <source>
        <dbReference type="ARBA" id="ARBA00022989"/>
    </source>
</evidence>
<dbReference type="EMBL" id="VMKJ01000023">
    <property type="protein sequence ID" value="TVO35639.1"/>
    <property type="molecule type" value="Genomic_DNA"/>
</dbReference>
<dbReference type="Pfam" id="PF01032">
    <property type="entry name" value="FecCD"/>
    <property type="match status" value="1"/>
</dbReference>
<dbReference type="PANTHER" id="PTHR30472:SF27">
    <property type="entry name" value="PETROBACTIN IMPORT SYSTEM PERMEASE PROTEIN YCLN"/>
    <property type="match status" value="1"/>
</dbReference>
<evidence type="ECO:0000256" key="1">
    <source>
        <dbReference type="ARBA" id="ARBA00004651"/>
    </source>
</evidence>
<comment type="caution">
    <text evidence="10">The sequence shown here is derived from an EMBL/GenBank/DDBJ whole genome shotgun (WGS) entry which is preliminary data.</text>
</comment>
<keyword evidence="7" id="KW-0408">Iron</keyword>
<keyword evidence="6 9" id="KW-1133">Transmembrane helix</keyword>
<protein>
    <submittedName>
        <fullName evidence="10">ABC transporter permease</fullName>
    </submittedName>
</protein>
<evidence type="ECO:0000256" key="8">
    <source>
        <dbReference type="ARBA" id="ARBA00023136"/>
    </source>
</evidence>
<comment type="subcellular location">
    <subcellularLocation>
        <location evidence="1">Cell membrane</location>
        <topology evidence="1">Multi-pass membrane protein</topology>
    </subcellularLocation>
</comment>
<name>A0A557P4V2_9VIBR</name>
<dbReference type="GO" id="GO:0033214">
    <property type="term" value="P:siderophore-iron import into cell"/>
    <property type="evidence" value="ECO:0007669"/>
    <property type="project" value="TreeGrafter"/>
</dbReference>
<feature type="transmembrane region" description="Helical" evidence="9">
    <location>
        <begin position="170"/>
        <end position="191"/>
    </location>
</feature>
<keyword evidence="5 9" id="KW-0812">Transmembrane</keyword>
<sequence length="312" mass="33647">MAKLLLILVCLSLSSLFVGVGNVSLTHLISGDANAWQLFLTSRVPRLLAVLLAGGGLSIAGLIMQQISQNRFAAPSTSGTIECAMLGFVLSLVIFGNGDQLWLIFATSMIGTLFFVQLIQRIQFKNVVFVPLIGIIFGNIVSSMATFIAYKYDALQNLSGWAVANFANILAGNFELLYIAIPVAIFSYLYATRISAVGMGKDFAINLGLNYQQVMTIGVALVSIMSASVVMIIGQLPFLGLIVPNLVNRFYGDNLRKNIPRTAILGAILVLACDVVGRIIIFPYEIPISMVISLLGGSVFILLVLKGMKHEH</sequence>
<dbReference type="GO" id="GO:0005886">
    <property type="term" value="C:plasma membrane"/>
    <property type="evidence" value="ECO:0007669"/>
    <property type="project" value="UniProtKB-SubCell"/>
</dbReference>
<feature type="transmembrane region" description="Helical" evidence="9">
    <location>
        <begin position="76"/>
        <end position="95"/>
    </location>
</feature>
<keyword evidence="8 9" id="KW-0472">Membrane</keyword>
<keyword evidence="4" id="KW-1003">Cell membrane</keyword>
<reference evidence="10 11" key="1">
    <citation type="submission" date="2019-07" db="EMBL/GenBank/DDBJ databases">
        <title>The draft genome sequence of Vibrio algivorus M1486.</title>
        <authorList>
            <person name="Meng X."/>
        </authorList>
    </citation>
    <scope>NUCLEOTIDE SEQUENCE [LARGE SCALE GENOMIC DNA]</scope>
    <source>
        <strain evidence="10 11">M1486</strain>
    </source>
</reference>
<dbReference type="PANTHER" id="PTHR30472">
    <property type="entry name" value="FERRIC ENTEROBACTIN TRANSPORT SYSTEM PERMEASE PROTEIN"/>
    <property type="match status" value="1"/>
</dbReference>
<feature type="transmembrane region" description="Helical" evidence="9">
    <location>
        <begin position="203"/>
        <end position="224"/>
    </location>
</feature>
<dbReference type="InterPro" id="IPR000522">
    <property type="entry name" value="ABC_transptr_permease_BtuC"/>
</dbReference>
<dbReference type="SUPFAM" id="SSF81345">
    <property type="entry name" value="ABC transporter involved in vitamin B12 uptake, BtuC"/>
    <property type="match status" value="1"/>
</dbReference>
<evidence type="ECO:0000256" key="2">
    <source>
        <dbReference type="ARBA" id="ARBA00007935"/>
    </source>
</evidence>
<dbReference type="FunFam" id="1.10.3470.10:FF:000004">
    <property type="entry name" value="Iron compound ABC transporter, permease"/>
    <property type="match status" value="1"/>
</dbReference>
<evidence type="ECO:0000313" key="11">
    <source>
        <dbReference type="Proteomes" id="UP000319828"/>
    </source>
</evidence>
<dbReference type="Proteomes" id="UP000319828">
    <property type="component" value="Unassembled WGS sequence"/>
</dbReference>
<feature type="transmembrane region" description="Helical" evidence="9">
    <location>
        <begin position="287"/>
        <end position="305"/>
    </location>
</feature>
<dbReference type="InterPro" id="IPR037294">
    <property type="entry name" value="ABC_BtuC-like"/>
</dbReference>
<feature type="transmembrane region" description="Helical" evidence="9">
    <location>
        <begin position="126"/>
        <end position="150"/>
    </location>
</feature>
<evidence type="ECO:0000256" key="4">
    <source>
        <dbReference type="ARBA" id="ARBA00022475"/>
    </source>
</evidence>
<evidence type="ECO:0000256" key="5">
    <source>
        <dbReference type="ARBA" id="ARBA00022692"/>
    </source>
</evidence>
<dbReference type="OrthoDB" id="9811975at2"/>
<evidence type="ECO:0000256" key="3">
    <source>
        <dbReference type="ARBA" id="ARBA00022448"/>
    </source>
</evidence>
<dbReference type="AlphaFoldDB" id="A0A557P4V2"/>